<dbReference type="CDD" id="cd06577">
    <property type="entry name" value="PASTA_pknB"/>
    <property type="match status" value="3"/>
</dbReference>
<keyword evidence="2" id="KW-1133">Transmembrane helix</keyword>
<keyword evidence="2" id="KW-0472">Membrane</keyword>
<feature type="domain" description="PASTA" evidence="3">
    <location>
        <begin position="110"/>
        <end position="175"/>
    </location>
</feature>
<organism evidence="4 5">
    <name type="scientific">Streptosporangium algeriense</name>
    <dbReference type="NCBI Taxonomy" id="1682748"/>
    <lineage>
        <taxon>Bacteria</taxon>
        <taxon>Bacillati</taxon>
        <taxon>Actinomycetota</taxon>
        <taxon>Actinomycetes</taxon>
        <taxon>Streptosporangiales</taxon>
        <taxon>Streptosporangiaceae</taxon>
        <taxon>Streptosporangium</taxon>
    </lineage>
</organism>
<reference evidence="5" key="1">
    <citation type="journal article" date="2019" name="Int. J. Syst. Evol. Microbiol.">
        <title>The Global Catalogue of Microorganisms (GCM) 10K type strain sequencing project: providing services to taxonomists for standard genome sequencing and annotation.</title>
        <authorList>
            <consortium name="The Broad Institute Genomics Platform"/>
            <consortium name="The Broad Institute Genome Sequencing Center for Infectious Disease"/>
            <person name="Wu L."/>
            <person name="Ma J."/>
        </authorList>
    </citation>
    <scope>NUCLEOTIDE SEQUENCE [LARGE SCALE GENOMIC DNA]</scope>
    <source>
        <strain evidence="5">CCUG 62974</strain>
    </source>
</reference>
<evidence type="ECO:0000256" key="2">
    <source>
        <dbReference type="SAM" id="Phobius"/>
    </source>
</evidence>
<protein>
    <submittedName>
        <fullName evidence="4">PASTA domain-containing protein</fullName>
    </submittedName>
</protein>
<dbReference type="InterPro" id="IPR005543">
    <property type="entry name" value="PASTA_dom"/>
</dbReference>
<dbReference type="Gene3D" id="3.30.10.20">
    <property type="match status" value="3"/>
</dbReference>
<evidence type="ECO:0000313" key="4">
    <source>
        <dbReference type="EMBL" id="MFD0884850.1"/>
    </source>
</evidence>
<name>A0ABW3DLT7_9ACTN</name>
<dbReference type="SUPFAM" id="SSF54184">
    <property type="entry name" value="Penicillin-binding protein 2x (pbp-2x), c-terminal domain"/>
    <property type="match status" value="2"/>
</dbReference>
<keyword evidence="5" id="KW-1185">Reference proteome</keyword>
<dbReference type="EMBL" id="JBHTHX010000237">
    <property type="protein sequence ID" value="MFD0884850.1"/>
    <property type="molecule type" value="Genomic_DNA"/>
</dbReference>
<dbReference type="Proteomes" id="UP001597024">
    <property type="component" value="Unassembled WGS sequence"/>
</dbReference>
<accession>A0ABW3DLT7</accession>
<comment type="caution">
    <text evidence="4">The sequence shown here is derived from an EMBL/GenBank/DDBJ whole genome shotgun (WGS) entry which is preliminary data.</text>
</comment>
<feature type="domain" description="PASTA" evidence="3">
    <location>
        <begin position="43"/>
        <end position="109"/>
    </location>
</feature>
<dbReference type="Pfam" id="PF03793">
    <property type="entry name" value="PASTA"/>
    <property type="match status" value="3"/>
</dbReference>
<feature type="region of interest" description="Disordered" evidence="1">
    <location>
        <begin position="221"/>
        <end position="290"/>
    </location>
</feature>
<feature type="transmembrane region" description="Helical" evidence="2">
    <location>
        <begin position="12"/>
        <end position="35"/>
    </location>
</feature>
<keyword evidence="2" id="KW-0812">Transmembrane</keyword>
<feature type="non-terminal residue" evidence="4">
    <location>
        <position position="1"/>
    </location>
</feature>
<dbReference type="PROSITE" id="PS51178">
    <property type="entry name" value="PASTA"/>
    <property type="match status" value="3"/>
</dbReference>
<evidence type="ECO:0000259" key="3">
    <source>
        <dbReference type="PROSITE" id="PS51178"/>
    </source>
</evidence>
<proteinExistence type="predicted"/>
<feature type="compositionally biased region" description="Polar residues" evidence="1">
    <location>
        <begin position="229"/>
        <end position="243"/>
    </location>
</feature>
<evidence type="ECO:0000256" key="1">
    <source>
        <dbReference type="SAM" id="MobiDB-lite"/>
    </source>
</evidence>
<evidence type="ECO:0000313" key="5">
    <source>
        <dbReference type="Proteomes" id="UP001597024"/>
    </source>
</evidence>
<gene>
    <name evidence="4" type="ORF">ACFQ08_09845</name>
</gene>
<feature type="compositionally biased region" description="Acidic residues" evidence="1">
    <location>
        <begin position="253"/>
        <end position="277"/>
    </location>
</feature>
<dbReference type="SMART" id="SM00740">
    <property type="entry name" value="PASTA"/>
    <property type="match status" value="3"/>
</dbReference>
<feature type="domain" description="PASTA" evidence="3">
    <location>
        <begin position="176"/>
        <end position="239"/>
    </location>
</feature>
<sequence>RRRQQGGGTAVKTAAWILVPLLIIGAFIGVGYMFLSAPGGSTAATKVKIPELATQTVAAAKKTLTDLGLQVKIEEVFDDKLPKDTVIESDPIATTEVDKNSVVTLKVSKGVEKVEVPDVLNMTVEEATSALENKGFKVSVQTKVSSRPQGKVFQSDPAAGEKAAKDSTVRIYVPKEAVEVPGVANLTVEDATRMLKDAGFKTKVIKQPSDLPEGTVLSQAPEAGAKHNPGTTITLLVSNGQPVQPTEQPTTDYPDDQPTDDQEPEPDPEPTETDDGSIFDTPPGDGDLSS</sequence>